<dbReference type="Proteomes" id="UP000790377">
    <property type="component" value="Unassembled WGS sequence"/>
</dbReference>
<gene>
    <name evidence="1" type="ORF">BJ138DRAFT_1070829</name>
</gene>
<protein>
    <submittedName>
        <fullName evidence="1">Uncharacterized protein</fullName>
    </submittedName>
</protein>
<comment type="caution">
    <text evidence="1">The sequence shown here is derived from an EMBL/GenBank/DDBJ whole genome shotgun (WGS) entry which is preliminary data.</text>
</comment>
<sequence length="1078" mass="119922">MSNHSRGTAPGATWAPSGYSVPQPQLQLEEEYPHRTIAHEHGQSGRQYGQQMPMRPSYSDPYSSVQYDAVSPNRFGSMYAPPLRGGQPSQSLHSSRYESSSRPPDTGRTLGSIQTGFNTAIQRQPQYSFLPSGFPTTNQSSVAYPSSFSEDKLSSNSASSMMNTSSSTTGSQTSPFLSASPMQFSYPQPLPTRISESQAHYMQHIRDNQSTENVQQPPKRVRRSDDEEQFEVAGEIGDASHGVDATGRPRPSGACARCKSLKVRCEFKGDPDTCKRCINAGQDCHIPGRKPRRTPPKREILLKQIREQAAQIQDLMKQLEEATNKRSDMSSARTPASTATLSETNPLSPSSSHLQSPADDFTVVSPDTTIPRPEVQDWIAKAQESINAFGGLIAQSPSANSTSNRRTEEDPDYSDEEYAITFEGDSDDEADIGYATADDENHSHRSASRERSSISSVNAPKKKELKVATMPAEASPFGLMAQLSIQKRQRSVEPEQEDVVGVARDDFFQPSNSPDTLGGSFASVGHQPPHILTREVVTPKEAEMLFKYYFDNMNLATSLLDPDLHTPQYVAMRSPFLFTVVCAISSRYQTGRPGLYAELMRYAQLAAGTALIGGSKNEEMCAAYILLSLYPVPVHKWEEDRTWIYLGLAIRFAQDLGLNRPNTTKPLNERHARVMLTRTRFWLNCFNLDRSTSSMYGKRPVIPNTDYISTHLDDWWKSSEYNLDAFDIHLCIYNAELRIMADFMAQIYSDPNHPIGLNKSADFLKIASETDDKITQIGEIWFPRLKAHTTHRNGLLKMALNYARLVALSSGLQHAPSKTELGENSFLMRCFRAASDVITAVLDEIYATSEQKKALRHAPDAQCVFVTFASAFLVKLLQPKYASYFPFEQRLQIRALVQRVVDLLGSPEVVVDERHAPRLYSLFLAGLLATPMAQVSAMSPTSTKSPLSLPRKQYSRNGKGNSSMASGIGASTSDYSQSPSPPQPFLQQQLPRKQSSLFDTDGHTSNMNSSYFYASVPIDSELLESMQFMSDPMWQETAVPGLQWMSEFHSGNTGIMNDYTMYQSPQSQQQYPSGPTNY</sequence>
<keyword evidence="2" id="KW-1185">Reference proteome</keyword>
<proteinExistence type="predicted"/>
<dbReference type="EMBL" id="MU267948">
    <property type="protein sequence ID" value="KAH7907013.1"/>
    <property type="molecule type" value="Genomic_DNA"/>
</dbReference>
<reference evidence="1" key="1">
    <citation type="journal article" date="2021" name="New Phytol.">
        <title>Evolutionary innovations through gain and loss of genes in the ectomycorrhizal Boletales.</title>
        <authorList>
            <person name="Wu G."/>
            <person name="Miyauchi S."/>
            <person name="Morin E."/>
            <person name="Kuo A."/>
            <person name="Drula E."/>
            <person name="Varga T."/>
            <person name="Kohler A."/>
            <person name="Feng B."/>
            <person name="Cao Y."/>
            <person name="Lipzen A."/>
            <person name="Daum C."/>
            <person name="Hundley H."/>
            <person name="Pangilinan J."/>
            <person name="Johnson J."/>
            <person name="Barry K."/>
            <person name="LaButti K."/>
            <person name="Ng V."/>
            <person name="Ahrendt S."/>
            <person name="Min B."/>
            <person name="Choi I.G."/>
            <person name="Park H."/>
            <person name="Plett J.M."/>
            <person name="Magnuson J."/>
            <person name="Spatafora J.W."/>
            <person name="Nagy L.G."/>
            <person name="Henrissat B."/>
            <person name="Grigoriev I.V."/>
            <person name="Yang Z.L."/>
            <person name="Xu J."/>
            <person name="Martin F.M."/>
        </authorList>
    </citation>
    <scope>NUCLEOTIDE SEQUENCE</scope>
    <source>
        <strain evidence="1">ATCC 28755</strain>
    </source>
</reference>
<accession>A0ACB8A1T3</accession>
<evidence type="ECO:0000313" key="1">
    <source>
        <dbReference type="EMBL" id="KAH7907013.1"/>
    </source>
</evidence>
<name>A0ACB8A1T3_9AGAM</name>
<organism evidence="1 2">
    <name type="scientific">Hygrophoropsis aurantiaca</name>
    <dbReference type="NCBI Taxonomy" id="72124"/>
    <lineage>
        <taxon>Eukaryota</taxon>
        <taxon>Fungi</taxon>
        <taxon>Dikarya</taxon>
        <taxon>Basidiomycota</taxon>
        <taxon>Agaricomycotina</taxon>
        <taxon>Agaricomycetes</taxon>
        <taxon>Agaricomycetidae</taxon>
        <taxon>Boletales</taxon>
        <taxon>Coniophorineae</taxon>
        <taxon>Hygrophoropsidaceae</taxon>
        <taxon>Hygrophoropsis</taxon>
    </lineage>
</organism>
<evidence type="ECO:0000313" key="2">
    <source>
        <dbReference type="Proteomes" id="UP000790377"/>
    </source>
</evidence>